<evidence type="ECO:0000313" key="1">
    <source>
        <dbReference type="EMBL" id="CAA7258455.1"/>
    </source>
</evidence>
<reference evidence="1 2" key="1">
    <citation type="submission" date="2020-01" db="EMBL/GenBank/DDBJ databases">
        <authorList>
            <person name="Gupta K D."/>
        </authorList>
    </citation>
    <scope>NUCLEOTIDE SEQUENCE [LARGE SCALE GENOMIC DNA]</scope>
</reference>
<name>A0A8S0XD30_CYCAE</name>
<dbReference type="AlphaFoldDB" id="A0A8S0XD30"/>
<dbReference type="EMBL" id="CACVBS010000002">
    <property type="protein sequence ID" value="CAA7258455.1"/>
    <property type="molecule type" value="Genomic_DNA"/>
</dbReference>
<keyword evidence="2" id="KW-1185">Reference proteome</keyword>
<gene>
    <name evidence="1" type="ORF">AAE3_LOCUS971</name>
</gene>
<sequence>MSGSTACSPEAIVAALSVLPRDTLKGEYTKFSNAAAEVWVDSEEEEDLLPNIASALATAVQVRDKNEEQRSVLALMLHGKRATIHYVANSGDNDGTKTQCLEDLWSTVQAVARKARHSPRRRPSM</sequence>
<dbReference type="Proteomes" id="UP000467700">
    <property type="component" value="Unassembled WGS sequence"/>
</dbReference>
<comment type="caution">
    <text evidence="1">The sequence shown here is derived from an EMBL/GenBank/DDBJ whole genome shotgun (WGS) entry which is preliminary data.</text>
</comment>
<organism evidence="1 2">
    <name type="scientific">Cyclocybe aegerita</name>
    <name type="common">Black poplar mushroom</name>
    <name type="synonym">Agrocybe aegerita</name>
    <dbReference type="NCBI Taxonomy" id="1973307"/>
    <lineage>
        <taxon>Eukaryota</taxon>
        <taxon>Fungi</taxon>
        <taxon>Dikarya</taxon>
        <taxon>Basidiomycota</taxon>
        <taxon>Agaricomycotina</taxon>
        <taxon>Agaricomycetes</taxon>
        <taxon>Agaricomycetidae</taxon>
        <taxon>Agaricales</taxon>
        <taxon>Agaricineae</taxon>
        <taxon>Bolbitiaceae</taxon>
        <taxon>Cyclocybe</taxon>
    </lineage>
</organism>
<evidence type="ECO:0000313" key="2">
    <source>
        <dbReference type="Proteomes" id="UP000467700"/>
    </source>
</evidence>
<proteinExistence type="predicted"/>
<protein>
    <submittedName>
        <fullName evidence="1">Uncharacterized protein</fullName>
    </submittedName>
</protein>
<accession>A0A8S0XD30</accession>